<dbReference type="Gene3D" id="3.90.79.10">
    <property type="entry name" value="Nucleoside Triphosphate Pyrophosphohydrolase"/>
    <property type="match status" value="1"/>
</dbReference>
<evidence type="ECO:0000259" key="2">
    <source>
        <dbReference type="SMART" id="SM00903"/>
    </source>
</evidence>
<dbReference type="RefSeq" id="WP_189679383.1">
    <property type="nucleotide sequence ID" value="NZ_BNCJ01000002.1"/>
</dbReference>
<dbReference type="PANTHER" id="PTHR30466:SF1">
    <property type="entry name" value="FMN REDUCTASE (NADH) RUTF"/>
    <property type="match status" value="1"/>
</dbReference>
<dbReference type="SMART" id="SM00903">
    <property type="entry name" value="Flavin_Reduct"/>
    <property type="match status" value="1"/>
</dbReference>
<dbReference type="PANTHER" id="PTHR30466">
    <property type="entry name" value="FLAVIN REDUCTASE"/>
    <property type="match status" value="1"/>
</dbReference>
<dbReference type="InterPro" id="IPR002563">
    <property type="entry name" value="Flavin_Rdtase-like_dom"/>
</dbReference>
<proteinExistence type="predicted"/>
<reference evidence="3" key="1">
    <citation type="journal article" date="2014" name="Int. J. Syst. Evol. Microbiol.">
        <title>Complete genome sequence of Corynebacterium casei LMG S-19264T (=DSM 44701T), isolated from a smear-ripened cheese.</title>
        <authorList>
            <consortium name="US DOE Joint Genome Institute (JGI-PGF)"/>
            <person name="Walter F."/>
            <person name="Albersmeier A."/>
            <person name="Kalinowski J."/>
            <person name="Ruckert C."/>
        </authorList>
    </citation>
    <scope>NUCLEOTIDE SEQUENCE</scope>
    <source>
        <strain evidence="3">KCTC 42650</strain>
    </source>
</reference>
<dbReference type="GO" id="GO:0010181">
    <property type="term" value="F:FMN binding"/>
    <property type="evidence" value="ECO:0007669"/>
    <property type="project" value="InterPro"/>
</dbReference>
<dbReference type="Gene3D" id="2.30.110.10">
    <property type="entry name" value="Electron Transport, Fmn-binding Protein, Chain A"/>
    <property type="match status" value="1"/>
</dbReference>
<dbReference type="InterPro" id="IPR050268">
    <property type="entry name" value="NADH-dep_flavin_reductase"/>
</dbReference>
<dbReference type="GO" id="GO:0042602">
    <property type="term" value="F:riboflavin reductase (NADPH) activity"/>
    <property type="evidence" value="ECO:0007669"/>
    <property type="project" value="TreeGrafter"/>
</dbReference>
<comment type="caution">
    <text evidence="3">The sequence shown here is derived from an EMBL/GenBank/DDBJ whole genome shotgun (WGS) entry which is preliminary data.</text>
</comment>
<protein>
    <submittedName>
        <fullName evidence="3">Monooxygenase/reductase</fullName>
    </submittedName>
</protein>
<dbReference type="EMBL" id="BNCJ01000002">
    <property type="protein sequence ID" value="GHF43899.1"/>
    <property type="molecule type" value="Genomic_DNA"/>
</dbReference>
<dbReference type="Pfam" id="PF01613">
    <property type="entry name" value="Flavin_Reduct"/>
    <property type="match status" value="1"/>
</dbReference>
<dbReference type="AlphaFoldDB" id="A0A8J3M5S4"/>
<dbReference type="Proteomes" id="UP000626220">
    <property type="component" value="Unassembled WGS sequence"/>
</dbReference>
<dbReference type="InterPro" id="IPR012349">
    <property type="entry name" value="Split_barrel_FMN-bd"/>
</dbReference>
<evidence type="ECO:0000313" key="3">
    <source>
        <dbReference type="EMBL" id="GHF43899.1"/>
    </source>
</evidence>
<keyword evidence="4" id="KW-1185">Reference proteome</keyword>
<feature type="domain" description="Flavin reductase like" evidence="2">
    <location>
        <begin position="13"/>
        <end position="156"/>
    </location>
</feature>
<keyword evidence="1" id="KW-0560">Oxidoreductase</keyword>
<sequence length="306" mass="32571">MTAPDPRELRSAFGRFMTGVTIVTSLDADGKPAGFTANSFSSVSLDPPLLSVCPGRFLSTFPVFAACDRFAVSILAEGQEGISNTFASYKGDRFARTPWTPDAQGIPLIDGAVAQFSCTTHARVEAGDHIILIGEVTALRQSDRPGLGYLGGQYFSLGLEREARDPARTNICGAIVEREGTVLLEPTPKGYALPETCLTDHSALRKSLAADLARRGLDARLGQVYSVYDDTRSGTHYAYLLATAAPGPTLPGFDAVPIADLAGARFATPATARMLARFAEEAASRAFTLYLGDTEAGDIHSHPERP</sequence>
<accession>A0A8J3M5S4</accession>
<evidence type="ECO:0000313" key="4">
    <source>
        <dbReference type="Proteomes" id="UP000626220"/>
    </source>
</evidence>
<organism evidence="3 4">
    <name type="scientific">Seohaeicola zhoushanensis</name>
    <dbReference type="NCBI Taxonomy" id="1569283"/>
    <lineage>
        <taxon>Bacteria</taxon>
        <taxon>Pseudomonadati</taxon>
        <taxon>Pseudomonadota</taxon>
        <taxon>Alphaproteobacteria</taxon>
        <taxon>Rhodobacterales</taxon>
        <taxon>Roseobacteraceae</taxon>
        <taxon>Seohaeicola</taxon>
    </lineage>
</organism>
<dbReference type="SUPFAM" id="SSF50475">
    <property type="entry name" value="FMN-binding split barrel"/>
    <property type="match status" value="1"/>
</dbReference>
<reference evidence="3" key="2">
    <citation type="submission" date="2020-09" db="EMBL/GenBank/DDBJ databases">
        <authorList>
            <person name="Sun Q."/>
            <person name="Kim S."/>
        </authorList>
    </citation>
    <scope>NUCLEOTIDE SEQUENCE</scope>
    <source>
        <strain evidence="3">KCTC 42650</strain>
    </source>
</reference>
<dbReference type="GO" id="GO:0004497">
    <property type="term" value="F:monooxygenase activity"/>
    <property type="evidence" value="ECO:0007669"/>
    <property type="project" value="UniProtKB-KW"/>
</dbReference>
<gene>
    <name evidence="3" type="ORF">GCM10017056_14770</name>
</gene>
<evidence type="ECO:0000256" key="1">
    <source>
        <dbReference type="ARBA" id="ARBA00023002"/>
    </source>
</evidence>
<keyword evidence="3" id="KW-0503">Monooxygenase</keyword>
<name>A0A8J3M5S4_9RHOB</name>
<dbReference type="GO" id="GO:0006208">
    <property type="term" value="P:pyrimidine nucleobase catabolic process"/>
    <property type="evidence" value="ECO:0007669"/>
    <property type="project" value="TreeGrafter"/>
</dbReference>